<dbReference type="AlphaFoldDB" id="A0A4U9HXM0"/>
<evidence type="ECO:0000256" key="1">
    <source>
        <dbReference type="SAM" id="MobiDB-lite"/>
    </source>
</evidence>
<dbReference type="EMBL" id="LR590464">
    <property type="protein sequence ID" value="VTP69502.1"/>
    <property type="molecule type" value="Genomic_DNA"/>
</dbReference>
<feature type="region of interest" description="Disordered" evidence="1">
    <location>
        <begin position="85"/>
        <end position="106"/>
    </location>
</feature>
<organism evidence="2 3">
    <name type="scientific">Leclercia adecarboxylata</name>
    <dbReference type="NCBI Taxonomy" id="83655"/>
    <lineage>
        <taxon>Bacteria</taxon>
        <taxon>Pseudomonadati</taxon>
        <taxon>Pseudomonadota</taxon>
        <taxon>Gammaproteobacteria</taxon>
        <taxon>Enterobacterales</taxon>
        <taxon>Enterobacteriaceae</taxon>
        <taxon>Leclercia</taxon>
    </lineage>
</organism>
<sequence>MTVPPAMPKPERAIFEQCMLDAIRLVWKALGWEEMDDESEENEQLKYPRPGVHVKWDEATCGQLVYLYNETQTYFGGRTDEFFAATRRPDNTPGRRRASQSEGGLY</sequence>
<accession>A0A4U9HXM0</accession>
<proteinExistence type="predicted"/>
<dbReference type="Pfam" id="PF07520">
    <property type="entry name" value="SrfB"/>
    <property type="match status" value="1"/>
</dbReference>
<dbReference type="Proteomes" id="UP000310719">
    <property type="component" value="Chromosome"/>
</dbReference>
<protein>
    <submittedName>
        <fullName evidence="2">Uncharacterized protein conserved in bacteria, putative virulence factor</fullName>
    </submittedName>
</protein>
<name>A0A4U9HXM0_9ENTR</name>
<reference evidence="2 3" key="1">
    <citation type="submission" date="2019-05" db="EMBL/GenBank/DDBJ databases">
        <authorList>
            <consortium name="Pathogen Informatics"/>
        </authorList>
    </citation>
    <scope>NUCLEOTIDE SEQUENCE [LARGE SCALE GENOMIC DNA]</scope>
    <source>
        <strain evidence="2 3">NCTC13032</strain>
    </source>
</reference>
<dbReference type="InterPro" id="IPR009216">
    <property type="entry name" value="Virulence_factor_SrfB"/>
</dbReference>
<evidence type="ECO:0000313" key="2">
    <source>
        <dbReference type="EMBL" id="VTP69502.1"/>
    </source>
</evidence>
<gene>
    <name evidence="2" type="ORF">NCTC13032_04406</name>
</gene>
<evidence type="ECO:0000313" key="3">
    <source>
        <dbReference type="Proteomes" id="UP000310719"/>
    </source>
</evidence>